<evidence type="ECO:0000313" key="1">
    <source>
        <dbReference type="Proteomes" id="UP000887565"/>
    </source>
</evidence>
<name>A0A915KQT8_ROMCU</name>
<keyword evidence="1" id="KW-1185">Reference proteome</keyword>
<protein>
    <submittedName>
        <fullName evidence="2">Uncharacterized protein</fullName>
    </submittedName>
</protein>
<reference evidence="2" key="1">
    <citation type="submission" date="2022-11" db="UniProtKB">
        <authorList>
            <consortium name="WormBaseParasite"/>
        </authorList>
    </citation>
    <scope>IDENTIFICATION</scope>
</reference>
<accession>A0A915KQT8</accession>
<dbReference type="AlphaFoldDB" id="A0A915KQT8"/>
<dbReference type="WBParaSite" id="nRc.2.0.1.t40063-RA">
    <property type="protein sequence ID" value="nRc.2.0.1.t40063-RA"/>
    <property type="gene ID" value="nRc.2.0.1.g40063"/>
</dbReference>
<dbReference type="Proteomes" id="UP000887565">
    <property type="component" value="Unplaced"/>
</dbReference>
<proteinExistence type="predicted"/>
<organism evidence="1 2">
    <name type="scientific">Romanomermis culicivorax</name>
    <name type="common">Nematode worm</name>
    <dbReference type="NCBI Taxonomy" id="13658"/>
    <lineage>
        <taxon>Eukaryota</taxon>
        <taxon>Metazoa</taxon>
        <taxon>Ecdysozoa</taxon>
        <taxon>Nematoda</taxon>
        <taxon>Enoplea</taxon>
        <taxon>Dorylaimia</taxon>
        <taxon>Mermithida</taxon>
        <taxon>Mermithoidea</taxon>
        <taxon>Mermithidae</taxon>
        <taxon>Romanomermis</taxon>
    </lineage>
</organism>
<evidence type="ECO:0000313" key="2">
    <source>
        <dbReference type="WBParaSite" id="nRc.2.0.1.t40063-RA"/>
    </source>
</evidence>
<sequence>MLTKFNISANFNVSLFCDDAQRVISRIVDLMLLIQASGPDLDSCYGDCCSCDRRCRAVQSVVEKLPPSVREPLQFNNYDLSKA</sequence>